<evidence type="ECO:0000256" key="8">
    <source>
        <dbReference type="ARBA" id="ARBA00022918"/>
    </source>
</evidence>
<keyword evidence="8" id="KW-0695">RNA-directed DNA polymerase</keyword>
<dbReference type="PROSITE" id="PS50994">
    <property type="entry name" value="INTEGRASE"/>
    <property type="match status" value="1"/>
</dbReference>
<dbReference type="Proteomes" id="UP000224567">
    <property type="component" value="Unassembled WGS sequence"/>
</dbReference>
<protein>
    <submittedName>
        <fullName evidence="14">Uncharacterized protein</fullName>
    </submittedName>
</protein>
<keyword evidence="9 11" id="KW-1133">Transmembrane helix</keyword>
<dbReference type="GO" id="GO:0016020">
    <property type="term" value="C:membrane"/>
    <property type="evidence" value="ECO:0007669"/>
    <property type="project" value="UniProtKB-SubCell"/>
</dbReference>
<dbReference type="CDD" id="cd01647">
    <property type="entry name" value="RT_LTR"/>
    <property type="match status" value="1"/>
</dbReference>
<dbReference type="InterPro" id="IPR043502">
    <property type="entry name" value="DNA/RNA_pol_sf"/>
</dbReference>
<keyword evidence="4" id="KW-0548">Nucleotidyltransferase</keyword>
<dbReference type="Pfam" id="PF00665">
    <property type="entry name" value="rve"/>
    <property type="match status" value="1"/>
</dbReference>
<dbReference type="SUPFAM" id="SSF161111">
    <property type="entry name" value="Cation efflux protein transmembrane domain-like"/>
    <property type="match status" value="1"/>
</dbReference>
<sequence length="973" mass="110773">MQFGLKNDGATYMRSMTIIFHDMMHKEIEVYVDDVIIKSKSQADHVKDLRKFFERLRRYNLKLNPAKCVFGVSSGKLLGFVVSHRGIELDPSKIKAIQNLPPPKNRTEVMSLLGRLNYISRFIAQLITTCEPIFKLLKKSAAVKWTEECLEAFDRIKRYLSNPLVLVPPEPGRPLILYLSVMDNSFGCVLGQHDVTGKKEQAIYYLSKKFTAYDARYTLLERTYCALTWVAQKLKHYLSSYTTYLISRMDPLKYIFQKPMSTGRLAKWQILLTEFDIVYVTRTAIKAQALVDHFAENPIDEEYEPLQTYFPDEEVSCVDEVVIDADPSWRLFFYGAVNMKGVEIGAVLISESGQYFPVTTQLRFYCSNNMVEYEACILGLRLAVDMGVQELLVLGDSDLLVHQIQGDWEMRDLKIIPYRQCLQDLYQRFVLVKFRHIPRIRNEIADALATLSSMLQHPDKAYIDPVHIQSCDQYTYCNTVEEELDGEPWFLDIKWYIQSGEYPAYATNDQKRTIRRLASAMAAPWPFVTWGMDVIGPIEPKASNGHRFILVAIDYFTKWVEVVTFKSVTKKAVVDFVHANIICKFGIPKMIITDNAANLNSHLMQEVCLQFKITHRNSTPYRPKANGAVEAANKNIKKDTAKNGATPYLLVYGTEAVIPAEVEIPSLRVIVEAEIDDDEWVKAKGKFSPNWQGPFVVKKVLPNGALYLTDIEGKMAEMAINADAVKRYYVFMPSVFFVRIPNAVNMISIFSFLAVGVIGLLLYRHDNYFKLSSYGTLDSNGLLLIDEFVKKNQMDMQNSELGHVIKVHSDILAQEKRNKICGSAQYGFSDVKTMYKDAQERSKCMRKPCMAVVLCIIFKVVMVVRGIKANGLTILTGCIIFMDVKVVGVIKDNSLAILMDVAHLLSHIVAFAISLFSLWELGCKANPLQSYGFFRIEILRALVSIGSSYYHLKPNVDRLVLDRLPVGSLSTKH</sequence>
<feature type="domain" description="Reverse transcriptase" evidence="12">
    <location>
        <begin position="1"/>
        <end position="82"/>
    </location>
</feature>
<evidence type="ECO:0000313" key="14">
    <source>
        <dbReference type="EMBL" id="PHT55362.1"/>
    </source>
</evidence>
<proteinExistence type="predicted"/>
<evidence type="ECO:0000256" key="2">
    <source>
        <dbReference type="ARBA" id="ARBA00022679"/>
    </source>
</evidence>
<dbReference type="Pfam" id="PF00078">
    <property type="entry name" value="RVT_1"/>
    <property type="match status" value="1"/>
</dbReference>
<keyword evidence="10 11" id="KW-0472">Membrane</keyword>
<dbReference type="InterPro" id="IPR041373">
    <property type="entry name" value="RT_RNaseH"/>
</dbReference>
<dbReference type="Pfam" id="PF17917">
    <property type="entry name" value="RT_RNaseH"/>
    <property type="match status" value="1"/>
</dbReference>
<dbReference type="InterPro" id="IPR001584">
    <property type="entry name" value="Integrase_cat-core"/>
</dbReference>
<comment type="subcellular location">
    <subcellularLocation>
        <location evidence="1">Membrane</location>
        <topology evidence="1">Multi-pass membrane protein</topology>
    </subcellularLocation>
</comment>
<accession>A0A2G2XCY1</accession>
<dbReference type="InterPro" id="IPR012337">
    <property type="entry name" value="RNaseH-like_sf"/>
</dbReference>
<keyword evidence="3 11" id="KW-0812">Transmembrane</keyword>
<feature type="transmembrane region" description="Helical" evidence="11">
    <location>
        <begin position="849"/>
        <end position="867"/>
    </location>
</feature>
<evidence type="ECO:0000313" key="15">
    <source>
        <dbReference type="Proteomes" id="UP000224567"/>
    </source>
</evidence>
<dbReference type="Gene3D" id="3.30.70.270">
    <property type="match status" value="2"/>
</dbReference>
<reference evidence="14 15" key="1">
    <citation type="journal article" date="2017" name="Genome Biol.">
        <title>New reference genome sequences of hot pepper reveal the massive evolution of plant disease-resistance genes by retroduplication.</title>
        <authorList>
            <person name="Kim S."/>
            <person name="Park J."/>
            <person name="Yeom S.I."/>
            <person name="Kim Y.M."/>
            <person name="Seo E."/>
            <person name="Kim K.T."/>
            <person name="Kim M.S."/>
            <person name="Lee J.M."/>
            <person name="Cheong K."/>
            <person name="Shin H.S."/>
            <person name="Kim S.B."/>
            <person name="Han K."/>
            <person name="Lee J."/>
            <person name="Park M."/>
            <person name="Lee H.A."/>
            <person name="Lee H.Y."/>
            <person name="Lee Y."/>
            <person name="Oh S."/>
            <person name="Lee J.H."/>
            <person name="Choi E."/>
            <person name="Choi E."/>
            <person name="Lee S.E."/>
            <person name="Jeon J."/>
            <person name="Kim H."/>
            <person name="Choi G."/>
            <person name="Song H."/>
            <person name="Lee J."/>
            <person name="Lee S.C."/>
            <person name="Kwon J.K."/>
            <person name="Lee H.Y."/>
            <person name="Koo N."/>
            <person name="Hong Y."/>
            <person name="Kim R.W."/>
            <person name="Kang W.H."/>
            <person name="Huh J.H."/>
            <person name="Kang B.C."/>
            <person name="Yang T.J."/>
            <person name="Lee Y.H."/>
            <person name="Bennetzen J.L."/>
            <person name="Choi D."/>
        </authorList>
    </citation>
    <scope>NUCLEOTIDE SEQUENCE [LARGE SCALE GENOMIC DNA]</scope>
    <source>
        <strain evidence="15">cv. PBC81</strain>
    </source>
</reference>
<evidence type="ECO:0000256" key="3">
    <source>
        <dbReference type="ARBA" id="ARBA00022692"/>
    </source>
</evidence>
<dbReference type="CDD" id="cd09279">
    <property type="entry name" value="RNase_HI_like"/>
    <property type="match status" value="1"/>
</dbReference>
<dbReference type="InterPro" id="IPR002156">
    <property type="entry name" value="RNaseH_domain"/>
</dbReference>
<evidence type="ECO:0000259" key="13">
    <source>
        <dbReference type="PROSITE" id="PS50994"/>
    </source>
</evidence>
<dbReference type="InterPro" id="IPR036397">
    <property type="entry name" value="RNaseH_sf"/>
</dbReference>
<dbReference type="InterPro" id="IPR043128">
    <property type="entry name" value="Rev_trsase/Diguanyl_cyclase"/>
</dbReference>
<evidence type="ECO:0000256" key="1">
    <source>
        <dbReference type="ARBA" id="ARBA00004141"/>
    </source>
</evidence>
<dbReference type="GO" id="GO:0015074">
    <property type="term" value="P:DNA integration"/>
    <property type="evidence" value="ECO:0007669"/>
    <property type="project" value="InterPro"/>
</dbReference>
<dbReference type="PROSITE" id="PS50878">
    <property type="entry name" value="RT_POL"/>
    <property type="match status" value="1"/>
</dbReference>
<dbReference type="Pfam" id="PF01545">
    <property type="entry name" value="Cation_efflux"/>
    <property type="match status" value="1"/>
</dbReference>
<evidence type="ECO:0000256" key="10">
    <source>
        <dbReference type="ARBA" id="ARBA00023136"/>
    </source>
</evidence>
<dbReference type="InterPro" id="IPR058533">
    <property type="entry name" value="Cation_efflux_TM"/>
</dbReference>
<dbReference type="GO" id="GO:0008324">
    <property type="term" value="F:monoatomic cation transmembrane transporter activity"/>
    <property type="evidence" value="ECO:0007669"/>
    <property type="project" value="InterPro"/>
</dbReference>
<dbReference type="InterPro" id="IPR000477">
    <property type="entry name" value="RT_dom"/>
</dbReference>
<dbReference type="GO" id="GO:0004523">
    <property type="term" value="F:RNA-DNA hybrid ribonuclease activity"/>
    <property type="evidence" value="ECO:0007669"/>
    <property type="project" value="InterPro"/>
</dbReference>
<dbReference type="STRING" id="33114.A0A2G2XCY1"/>
<dbReference type="Gene3D" id="1.20.1510.10">
    <property type="entry name" value="Cation efflux protein transmembrane domain"/>
    <property type="match status" value="1"/>
</dbReference>
<feature type="transmembrane region" description="Helical" evidence="11">
    <location>
        <begin position="897"/>
        <end position="919"/>
    </location>
</feature>
<dbReference type="SUPFAM" id="SSF53098">
    <property type="entry name" value="Ribonuclease H-like"/>
    <property type="match status" value="2"/>
</dbReference>
<keyword evidence="7" id="KW-0378">Hydrolase</keyword>
<evidence type="ECO:0000256" key="4">
    <source>
        <dbReference type="ARBA" id="ARBA00022695"/>
    </source>
</evidence>
<dbReference type="GO" id="GO:0003676">
    <property type="term" value="F:nucleic acid binding"/>
    <property type="evidence" value="ECO:0007669"/>
    <property type="project" value="InterPro"/>
</dbReference>
<keyword evidence="5" id="KW-0540">Nuclease</keyword>
<keyword evidence="6" id="KW-0255">Endonuclease</keyword>
<dbReference type="FunFam" id="3.30.70.270:FF:000020">
    <property type="entry name" value="Transposon Tf2-6 polyprotein-like Protein"/>
    <property type="match status" value="1"/>
</dbReference>
<gene>
    <name evidence="14" type="ORF">CQW23_03848</name>
</gene>
<feature type="transmembrane region" description="Helical" evidence="11">
    <location>
        <begin position="743"/>
        <end position="763"/>
    </location>
</feature>
<dbReference type="EMBL" id="MLFT02000002">
    <property type="protein sequence ID" value="PHT55362.1"/>
    <property type="molecule type" value="Genomic_DNA"/>
</dbReference>
<name>A0A2G2XCY1_CAPBA</name>
<dbReference type="PANTHER" id="PTHR48475">
    <property type="entry name" value="RIBONUCLEASE H"/>
    <property type="match status" value="1"/>
</dbReference>
<dbReference type="GO" id="GO:0003964">
    <property type="term" value="F:RNA-directed DNA polymerase activity"/>
    <property type="evidence" value="ECO:0007669"/>
    <property type="project" value="UniProtKB-KW"/>
</dbReference>
<keyword evidence="15" id="KW-1185">Reference proteome</keyword>
<dbReference type="Gene3D" id="3.30.420.10">
    <property type="entry name" value="Ribonuclease H-like superfamily/Ribonuclease H"/>
    <property type="match status" value="2"/>
</dbReference>
<evidence type="ECO:0000256" key="6">
    <source>
        <dbReference type="ARBA" id="ARBA00022759"/>
    </source>
</evidence>
<dbReference type="InterPro" id="IPR027469">
    <property type="entry name" value="Cation_efflux_TMD_sf"/>
</dbReference>
<reference evidence="15" key="2">
    <citation type="journal article" date="2017" name="J. Anim. Genet.">
        <title>Multiple reference genome sequences of hot pepper reveal the massive evolution of plant disease resistance genes by retroduplication.</title>
        <authorList>
            <person name="Kim S."/>
            <person name="Park J."/>
            <person name="Yeom S.-I."/>
            <person name="Kim Y.-M."/>
            <person name="Seo E."/>
            <person name="Kim K.-T."/>
            <person name="Kim M.-S."/>
            <person name="Lee J.M."/>
            <person name="Cheong K."/>
            <person name="Shin H.-S."/>
            <person name="Kim S.-B."/>
            <person name="Han K."/>
            <person name="Lee J."/>
            <person name="Park M."/>
            <person name="Lee H.-A."/>
            <person name="Lee H.-Y."/>
            <person name="Lee Y."/>
            <person name="Oh S."/>
            <person name="Lee J.H."/>
            <person name="Choi E."/>
            <person name="Choi E."/>
            <person name="Lee S.E."/>
            <person name="Jeon J."/>
            <person name="Kim H."/>
            <person name="Choi G."/>
            <person name="Song H."/>
            <person name="Lee J."/>
            <person name="Lee S.-C."/>
            <person name="Kwon J.-K."/>
            <person name="Lee H.-Y."/>
            <person name="Koo N."/>
            <person name="Hong Y."/>
            <person name="Kim R.W."/>
            <person name="Kang W.-H."/>
            <person name="Huh J.H."/>
            <person name="Kang B.-C."/>
            <person name="Yang T.-J."/>
            <person name="Lee Y.-H."/>
            <person name="Bennetzen J.L."/>
            <person name="Choi D."/>
        </authorList>
    </citation>
    <scope>NUCLEOTIDE SEQUENCE [LARGE SCALE GENOMIC DNA]</scope>
    <source>
        <strain evidence="15">cv. PBC81</strain>
    </source>
</reference>
<comment type="caution">
    <text evidence="14">The sequence shown here is derived from an EMBL/GenBank/DDBJ whole genome shotgun (WGS) entry which is preliminary data.</text>
</comment>
<evidence type="ECO:0000259" key="12">
    <source>
        <dbReference type="PROSITE" id="PS50878"/>
    </source>
</evidence>
<organism evidence="14 15">
    <name type="scientific">Capsicum baccatum</name>
    <name type="common">Peruvian pepper</name>
    <dbReference type="NCBI Taxonomy" id="33114"/>
    <lineage>
        <taxon>Eukaryota</taxon>
        <taxon>Viridiplantae</taxon>
        <taxon>Streptophyta</taxon>
        <taxon>Embryophyta</taxon>
        <taxon>Tracheophyta</taxon>
        <taxon>Spermatophyta</taxon>
        <taxon>Magnoliopsida</taxon>
        <taxon>eudicotyledons</taxon>
        <taxon>Gunneridae</taxon>
        <taxon>Pentapetalae</taxon>
        <taxon>asterids</taxon>
        <taxon>lamiids</taxon>
        <taxon>Solanales</taxon>
        <taxon>Solanaceae</taxon>
        <taxon>Solanoideae</taxon>
        <taxon>Capsiceae</taxon>
        <taxon>Capsicum</taxon>
    </lineage>
</organism>
<dbReference type="PANTHER" id="PTHR48475:SF1">
    <property type="entry name" value="RNASE H TYPE-1 DOMAIN-CONTAINING PROTEIN"/>
    <property type="match status" value="1"/>
</dbReference>
<dbReference type="AlphaFoldDB" id="A0A2G2XCY1"/>
<evidence type="ECO:0000256" key="9">
    <source>
        <dbReference type="ARBA" id="ARBA00022989"/>
    </source>
</evidence>
<evidence type="ECO:0000256" key="5">
    <source>
        <dbReference type="ARBA" id="ARBA00022722"/>
    </source>
</evidence>
<evidence type="ECO:0000256" key="7">
    <source>
        <dbReference type="ARBA" id="ARBA00022801"/>
    </source>
</evidence>
<dbReference type="SUPFAM" id="SSF56672">
    <property type="entry name" value="DNA/RNA polymerases"/>
    <property type="match status" value="1"/>
</dbReference>
<evidence type="ECO:0000256" key="11">
    <source>
        <dbReference type="SAM" id="Phobius"/>
    </source>
</evidence>
<dbReference type="Pfam" id="PF13456">
    <property type="entry name" value="RVT_3"/>
    <property type="match status" value="1"/>
</dbReference>
<dbReference type="OrthoDB" id="101614at2759"/>
<feature type="domain" description="Integrase catalytic" evidence="13">
    <location>
        <begin position="520"/>
        <end position="638"/>
    </location>
</feature>
<keyword evidence="2" id="KW-0808">Transferase</keyword>